<dbReference type="UniPathway" id="UPA00219"/>
<keyword evidence="8 9" id="KW-0961">Cell wall biogenesis/degradation</keyword>
<evidence type="ECO:0000313" key="12">
    <source>
        <dbReference type="EMBL" id="KKB78650.1"/>
    </source>
</evidence>
<comment type="caution">
    <text evidence="12">The sequence shown here is derived from an EMBL/GenBank/DDBJ whole genome shotgun (WGS) entry which is preliminary data.</text>
</comment>
<keyword evidence="10" id="KW-0732">Signal</keyword>
<dbReference type="PANTHER" id="PTHR30582">
    <property type="entry name" value="L,D-TRANSPEPTIDASE"/>
    <property type="match status" value="1"/>
</dbReference>
<evidence type="ECO:0000256" key="10">
    <source>
        <dbReference type="SAM" id="SignalP"/>
    </source>
</evidence>
<reference evidence="12 13" key="1">
    <citation type="submission" date="2015-03" db="EMBL/GenBank/DDBJ databases">
        <authorList>
            <person name="Hassan Y.I."/>
            <person name="Lepp D."/>
            <person name="Zhou T."/>
        </authorList>
    </citation>
    <scope>NUCLEOTIDE SEQUENCE [LARGE SCALE GENOMIC DNA]</scope>
    <source>
        <strain evidence="12 13">GH2-10</strain>
    </source>
</reference>
<accession>A0A0F5L8S7</accession>
<dbReference type="InterPro" id="IPR006311">
    <property type="entry name" value="TAT_signal"/>
</dbReference>
<evidence type="ECO:0000256" key="1">
    <source>
        <dbReference type="ARBA" id="ARBA00004752"/>
    </source>
</evidence>
<dbReference type="Pfam" id="PF03734">
    <property type="entry name" value="YkuD"/>
    <property type="match status" value="1"/>
</dbReference>
<organism evidence="12 13">
    <name type="scientific">Devosia soli</name>
    <dbReference type="NCBI Taxonomy" id="361041"/>
    <lineage>
        <taxon>Bacteria</taxon>
        <taxon>Pseudomonadati</taxon>
        <taxon>Pseudomonadota</taxon>
        <taxon>Alphaproteobacteria</taxon>
        <taxon>Hyphomicrobiales</taxon>
        <taxon>Devosiaceae</taxon>
        <taxon>Devosia</taxon>
    </lineage>
</organism>
<evidence type="ECO:0000256" key="9">
    <source>
        <dbReference type="PROSITE-ProRule" id="PRU01373"/>
    </source>
</evidence>
<keyword evidence="4" id="KW-0808">Transferase</keyword>
<evidence type="ECO:0000256" key="2">
    <source>
        <dbReference type="ARBA" id="ARBA00005992"/>
    </source>
</evidence>
<feature type="active site" description="Nucleophile" evidence="9">
    <location>
        <position position="206"/>
    </location>
</feature>
<dbReference type="GO" id="GO:0008360">
    <property type="term" value="P:regulation of cell shape"/>
    <property type="evidence" value="ECO:0007669"/>
    <property type="project" value="UniProtKB-UniRule"/>
</dbReference>
<dbReference type="CDD" id="cd16913">
    <property type="entry name" value="YkuD_like"/>
    <property type="match status" value="1"/>
</dbReference>
<evidence type="ECO:0000256" key="3">
    <source>
        <dbReference type="ARBA" id="ARBA00022676"/>
    </source>
</evidence>
<dbReference type="EMBL" id="LAJG01000021">
    <property type="protein sequence ID" value="KKB78650.1"/>
    <property type="molecule type" value="Genomic_DNA"/>
</dbReference>
<keyword evidence="3" id="KW-0328">Glycosyltransferase</keyword>
<dbReference type="RefSeq" id="WP_046142733.1">
    <property type="nucleotide sequence ID" value="NZ_LAJG01000021.1"/>
</dbReference>
<gene>
    <name evidence="12" type="ORF">VW35_08975</name>
</gene>
<evidence type="ECO:0000259" key="11">
    <source>
        <dbReference type="PROSITE" id="PS52029"/>
    </source>
</evidence>
<dbReference type="Gene3D" id="2.40.440.10">
    <property type="entry name" value="L,D-transpeptidase catalytic domain-like"/>
    <property type="match status" value="1"/>
</dbReference>
<keyword evidence="6 9" id="KW-0133">Cell shape</keyword>
<evidence type="ECO:0000256" key="4">
    <source>
        <dbReference type="ARBA" id="ARBA00022679"/>
    </source>
</evidence>
<dbReference type="AlphaFoldDB" id="A0A0F5L8S7"/>
<evidence type="ECO:0000313" key="13">
    <source>
        <dbReference type="Proteomes" id="UP000033514"/>
    </source>
</evidence>
<comment type="pathway">
    <text evidence="1 9">Cell wall biogenesis; peptidoglycan biosynthesis.</text>
</comment>
<dbReference type="Proteomes" id="UP000033514">
    <property type="component" value="Unassembled WGS sequence"/>
</dbReference>
<dbReference type="OrthoDB" id="8478453at2"/>
<dbReference type="GO" id="GO:0016757">
    <property type="term" value="F:glycosyltransferase activity"/>
    <property type="evidence" value="ECO:0007669"/>
    <property type="project" value="UniProtKB-KW"/>
</dbReference>
<dbReference type="InterPro" id="IPR005490">
    <property type="entry name" value="LD_TPept_cat_dom"/>
</dbReference>
<evidence type="ECO:0000256" key="8">
    <source>
        <dbReference type="ARBA" id="ARBA00023316"/>
    </source>
</evidence>
<dbReference type="PANTHER" id="PTHR30582:SF24">
    <property type="entry name" value="L,D-TRANSPEPTIDASE ERFK_SRFK-RELATED"/>
    <property type="match status" value="1"/>
</dbReference>
<dbReference type="GO" id="GO:0071972">
    <property type="term" value="F:peptidoglycan L,D-transpeptidase activity"/>
    <property type="evidence" value="ECO:0007669"/>
    <property type="project" value="TreeGrafter"/>
</dbReference>
<protein>
    <recommendedName>
        <fullName evidence="11">L,D-TPase catalytic domain-containing protein</fullName>
    </recommendedName>
</protein>
<dbReference type="GO" id="GO:0018104">
    <property type="term" value="P:peptidoglycan-protein cross-linking"/>
    <property type="evidence" value="ECO:0007669"/>
    <property type="project" value="TreeGrafter"/>
</dbReference>
<keyword evidence="5" id="KW-0378">Hydrolase</keyword>
<dbReference type="GO" id="GO:0005576">
    <property type="term" value="C:extracellular region"/>
    <property type="evidence" value="ECO:0007669"/>
    <property type="project" value="TreeGrafter"/>
</dbReference>
<proteinExistence type="inferred from homology"/>
<dbReference type="PROSITE" id="PS51318">
    <property type="entry name" value="TAT"/>
    <property type="match status" value="1"/>
</dbReference>
<dbReference type="PATRIC" id="fig|361041.3.peg.1147"/>
<feature type="domain" description="L,D-TPase catalytic" evidence="11">
    <location>
        <begin position="94"/>
        <end position="230"/>
    </location>
</feature>
<feature type="signal peptide" evidence="10">
    <location>
        <begin position="1"/>
        <end position="28"/>
    </location>
</feature>
<dbReference type="InterPro" id="IPR038063">
    <property type="entry name" value="Transpep_catalytic_dom"/>
</dbReference>
<sequence>MTDILVSATPSRRTVLAGFASLAALALAGCTTTGASRPTVATAEPPTRVVPPEVLAMYGPLPNEDFLIPAAPIHLLDPIYWRQEVDNTTGEAPGTVVVDTANRFLYWTMPNGRAMRYGVGIGRAGFEWNGRAHIAYKRKWPTWTPPSEMVDRQPELEKYRHGQPPGLDNALGPRALYIHQGNRDTLYRLHGNMDVHSIGKAVSSGCVRLLYHDVIDLYERVPHGAPIVVIADPAAAAALPPAAA</sequence>
<feature type="active site" description="Proton donor/acceptor" evidence="9">
    <location>
        <position position="190"/>
    </location>
</feature>
<dbReference type="SUPFAM" id="SSF141523">
    <property type="entry name" value="L,D-transpeptidase catalytic domain-like"/>
    <property type="match status" value="1"/>
</dbReference>
<evidence type="ECO:0000256" key="7">
    <source>
        <dbReference type="ARBA" id="ARBA00022984"/>
    </source>
</evidence>
<feature type="chain" id="PRO_5002492179" description="L,D-TPase catalytic domain-containing protein" evidence="10">
    <location>
        <begin position="29"/>
        <end position="244"/>
    </location>
</feature>
<dbReference type="InterPro" id="IPR050979">
    <property type="entry name" value="LD-transpeptidase"/>
</dbReference>
<dbReference type="GO" id="GO:0071555">
    <property type="term" value="P:cell wall organization"/>
    <property type="evidence" value="ECO:0007669"/>
    <property type="project" value="UniProtKB-UniRule"/>
</dbReference>
<evidence type="ECO:0000256" key="6">
    <source>
        <dbReference type="ARBA" id="ARBA00022960"/>
    </source>
</evidence>
<dbReference type="PROSITE" id="PS52029">
    <property type="entry name" value="LD_TPASE"/>
    <property type="match status" value="1"/>
</dbReference>
<keyword evidence="13" id="KW-1185">Reference proteome</keyword>
<dbReference type="STRING" id="361041.VW35_08975"/>
<name>A0A0F5L8S7_9HYPH</name>
<keyword evidence="7 9" id="KW-0573">Peptidoglycan synthesis</keyword>
<comment type="similarity">
    <text evidence="2">Belongs to the YkuD family.</text>
</comment>
<evidence type="ECO:0000256" key="5">
    <source>
        <dbReference type="ARBA" id="ARBA00022801"/>
    </source>
</evidence>